<evidence type="ECO:0000256" key="3">
    <source>
        <dbReference type="ARBA" id="ARBA00022491"/>
    </source>
</evidence>
<feature type="region of interest" description="Disordered" evidence="7">
    <location>
        <begin position="165"/>
        <end position="201"/>
    </location>
</feature>
<feature type="compositionally biased region" description="Polar residues" evidence="7">
    <location>
        <begin position="287"/>
        <end position="296"/>
    </location>
</feature>
<feature type="compositionally biased region" description="Polar residues" evidence="7">
    <location>
        <begin position="133"/>
        <end position="147"/>
    </location>
</feature>
<evidence type="ECO:0000256" key="5">
    <source>
        <dbReference type="ARBA" id="ARBA00023163"/>
    </source>
</evidence>
<comment type="similarity">
    <text evidence="2">Belongs to the SAP30 family.</text>
</comment>
<keyword evidence="6" id="KW-0539">Nucleus</keyword>
<gene>
    <name evidence="9" type="ORF">DdX_04665</name>
</gene>
<evidence type="ECO:0000256" key="2">
    <source>
        <dbReference type="ARBA" id="ARBA00006283"/>
    </source>
</evidence>
<dbReference type="InterPro" id="IPR025718">
    <property type="entry name" value="SAP30_Sin3-bd"/>
</dbReference>
<dbReference type="AlphaFoldDB" id="A0AAD4NFB0"/>
<keyword evidence="10" id="KW-1185">Reference proteome</keyword>
<feature type="compositionally biased region" description="Basic and acidic residues" evidence="7">
    <location>
        <begin position="297"/>
        <end position="307"/>
    </location>
</feature>
<feature type="compositionally biased region" description="Basic and acidic residues" evidence="7">
    <location>
        <begin position="190"/>
        <end position="201"/>
    </location>
</feature>
<dbReference type="EMBL" id="JAKKPZ010000004">
    <property type="protein sequence ID" value="KAI1722351.1"/>
    <property type="molecule type" value="Genomic_DNA"/>
</dbReference>
<dbReference type="GO" id="GO:0000118">
    <property type="term" value="C:histone deacetylase complex"/>
    <property type="evidence" value="ECO:0007669"/>
    <property type="project" value="TreeGrafter"/>
</dbReference>
<feature type="compositionally biased region" description="Polar residues" evidence="7">
    <location>
        <begin position="175"/>
        <end position="188"/>
    </location>
</feature>
<dbReference type="InterPro" id="IPR024145">
    <property type="entry name" value="His_deAcase_SAP30/SAP30L"/>
</dbReference>
<evidence type="ECO:0000256" key="6">
    <source>
        <dbReference type="ARBA" id="ARBA00023242"/>
    </source>
</evidence>
<comment type="subcellular location">
    <subcellularLocation>
        <location evidence="1">Nucleus</location>
    </subcellularLocation>
</comment>
<keyword evidence="4" id="KW-0805">Transcription regulation</keyword>
<dbReference type="PANTHER" id="PTHR13286">
    <property type="entry name" value="SAP30"/>
    <property type="match status" value="1"/>
</dbReference>
<evidence type="ECO:0000256" key="7">
    <source>
        <dbReference type="SAM" id="MobiDB-lite"/>
    </source>
</evidence>
<proteinExistence type="inferred from homology"/>
<dbReference type="Gene3D" id="6.10.160.20">
    <property type="match status" value="1"/>
</dbReference>
<dbReference type="PANTHER" id="PTHR13286:SF6">
    <property type="entry name" value="HISTONE DEACETYLASE COMPLEX SUBUNIT SAP30L-RELATED"/>
    <property type="match status" value="1"/>
</dbReference>
<name>A0AAD4NFB0_9BILA</name>
<feature type="region of interest" description="Disordered" evidence="7">
    <location>
        <begin position="287"/>
        <end position="324"/>
    </location>
</feature>
<sequence>MDPAFQSTSKAGTEPELNDAEFAERIRCSVITKQADSTMVPCNKFAFTPFTKQLVDVVARKHFPFYFLPQKKSHMICLAHRRMILNAPKFNENTYKLNFAQYEVSEQKEMHEFVDKFVAFEQEKNEIMEHSSNKPSTSQMPNGSNKRAMTEAYNNLWKRYRAYDDEHTESPPPKNGSNVNTLRKGQNSNKRKERDNDAEPKINFEGLPAVALRRYKKFFKLPHRSGVTSKSQLLEGIHEHIESVPVNQAETAAYFMYTLRNKKNRLDHPNIEMGIIGDKVNDTLPSTTTVQPTSSEETAHEVLQKTSDDEDEDNNSTTIRPQPYQLFKVKDASFSDF</sequence>
<protein>
    <submittedName>
        <fullName evidence="9">Sin3 binding region of histone deacetylase complex subunit SAP30 domain-containing protein</fullName>
    </submittedName>
</protein>
<accession>A0AAD4NFB0</accession>
<evidence type="ECO:0000259" key="8">
    <source>
        <dbReference type="Pfam" id="PF13867"/>
    </source>
</evidence>
<feature type="region of interest" description="Disordered" evidence="7">
    <location>
        <begin position="127"/>
        <end position="147"/>
    </location>
</feature>
<evidence type="ECO:0000256" key="4">
    <source>
        <dbReference type="ARBA" id="ARBA00023015"/>
    </source>
</evidence>
<evidence type="ECO:0000313" key="10">
    <source>
        <dbReference type="Proteomes" id="UP001201812"/>
    </source>
</evidence>
<dbReference type="InterPro" id="IPR038291">
    <property type="entry name" value="SAP30_C_sf"/>
</dbReference>
<dbReference type="Proteomes" id="UP001201812">
    <property type="component" value="Unassembled WGS sequence"/>
</dbReference>
<keyword evidence="5" id="KW-0804">Transcription</keyword>
<feature type="domain" description="Histone deacetylase complex subunit SAP30 Sin3 binding" evidence="8">
    <location>
        <begin position="209"/>
        <end position="260"/>
    </location>
</feature>
<reference evidence="9" key="1">
    <citation type="submission" date="2022-01" db="EMBL/GenBank/DDBJ databases">
        <title>Genome Sequence Resource for Two Populations of Ditylenchus destructor, the Migratory Endoparasitic Phytonematode.</title>
        <authorList>
            <person name="Zhang H."/>
            <person name="Lin R."/>
            <person name="Xie B."/>
        </authorList>
    </citation>
    <scope>NUCLEOTIDE SEQUENCE</scope>
    <source>
        <strain evidence="9">BazhouSP</strain>
    </source>
</reference>
<organism evidence="9 10">
    <name type="scientific">Ditylenchus destructor</name>
    <dbReference type="NCBI Taxonomy" id="166010"/>
    <lineage>
        <taxon>Eukaryota</taxon>
        <taxon>Metazoa</taxon>
        <taxon>Ecdysozoa</taxon>
        <taxon>Nematoda</taxon>
        <taxon>Chromadorea</taxon>
        <taxon>Rhabditida</taxon>
        <taxon>Tylenchina</taxon>
        <taxon>Tylenchomorpha</taxon>
        <taxon>Sphaerularioidea</taxon>
        <taxon>Anguinidae</taxon>
        <taxon>Anguininae</taxon>
        <taxon>Ditylenchus</taxon>
    </lineage>
</organism>
<evidence type="ECO:0000313" key="9">
    <source>
        <dbReference type="EMBL" id="KAI1722351.1"/>
    </source>
</evidence>
<dbReference type="GO" id="GO:0003712">
    <property type="term" value="F:transcription coregulator activity"/>
    <property type="evidence" value="ECO:0007669"/>
    <property type="project" value="TreeGrafter"/>
</dbReference>
<evidence type="ECO:0000256" key="1">
    <source>
        <dbReference type="ARBA" id="ARBA00004123"/>
    </source>
</evidence>
<comment type="caution">
    <text evidence="9">The sequence shown here is derived from an EMBL/GenBank/DDBJ whole genome shotgun (WGS) entry which is preliminary data.</text>
</comment>
<dbReference type="Pfam" id="PF13867">
    <property type="entry name" value="SAP30_Sin3_bdg"/>
    <property type="match status" value="1"/>
</dbReference>
<keyword evidence="3" id="KW-0678">Repressor</keyword>
<dbReference type="GO" id="GO:0006355">
    <property type="term" value="P:regulation of DNA-templated transcription"/>
    <property type="evidence" value="ECO:0007669"/>
    <property type="project" value="TreeGrafter"/>
</dbReference>